<evidence type="ECO:0008006" key="3">
    <source>
        <dbReference type="Google" id="ProtNLM"/>
    </source>
</evidence>
<keyword evidence="2" id="KW-1185">Reference proteome</keyword>
<organism evidence="1 2">
    <name type="scientific">Nannocystis bainbridge</name>
    <dbReference type="NCBI Taxonomy" id="2995303"/>
    <lineage>
        <taxon>Bacteria</taxon>
        <taxon>Pseudomonadati</taxon>
        <taxon>Myxococcota</taxon>
        <taxon>Polyangia</taxon>
        <taxon>Nannocystales</taxon>
        <taxon>Nannocystaceae</taxon>
        <taxon>Nannocystis</taxon>
    </lineage>
</organism>
<evidence type="ECO:0000313" key="2">
    <source>
        <dbReference type="Proteomes" id="UP001221686"/>
    </source>
</evidence>
<name>A0ABT5DW17_9BACT</name>
<reference evidence="1 2" key="1">
    <citation type="submission" date="2022-11" db="EMBL/GenBank/DDBJ databases">
        <title>Minimal conservation of predation-associated metabolite biosynthetic gene clusters underscores biosynthetic potential of Myxococcota including descriptions for ten novel species: Archangium lansinium sp. nov., Myxococcus landrumus sp. nov., Nannocystis bai.</title>
        <authorList>
            <person name="Ahearne A."/>
            <person name="Stevens C."/>
            <person name="Dowd S."/>
        </authorList>
    </citation>
    <scope>NUCLEOTIDE SEQUENCE [LARGE SCALE GENOMIC DNA]</scope>
    <source>
        <strain evidence="1 2">BB15-2</strain>
    </source>
</reference>
<proteinExistence type="predicted"/>
<dbReference type="Proteomes" id="UP001221686">
    <property type="component" value="Unassembled WGS sequence"/>
</dbReference>
<evidence type="ECO:0000313" key="1">
    <source>
        <dbReference type="EMBL" id="MDC0717832.1"/>
    </source>
</evidence>
<comment type="caution">
    <text evidence="1">The sequence shown here is derived from an EMBL/GenBank/DDBJ whole genome shotgun (WGS) entry which is preliminary data.</text>
</comment>
<dbReference type="EMBL" id="JAQNDL010000001">
    <property type="protein sequence ID" value="MDC0717832.1"/>
    <property type="molecule type" value="Genomic_DNA"/>
</dbReference>
<gene>
    <name evidence="1" type="ORF">POL25_13080</name>
</gene>
<accession>A0ABT5DW17</accession>
<dbReference type="PROSITE" id="PS51257">
    <property type="entry name" value="PROKAR_LIPOPROTEIN"/>
    <property type="match status" value="1"/>
</dbReference>
<sequence>MRIVLNAFVVLTLASLGCDLADEPDAAGLDAAEALDSLGRPLGPLSRSIVEANADRDHTMRLLARVEVQPDELLEIYAPSPGELVIASAGAPASGPKFGPDALAGRSLSAVWADAAADAPMPPALAEVAQALGDQPLGARRGDLPLAAAPAPSPALSGYCDTTFYKQAESACEVGGGLDTDFKLCLDHATSANGWVDDAFQTRGTVCPNRGDVVLRLKTGSGGDGSWFVKHNTHQSFVYTNYGCIVDDPADEALGCKWVNVWVDAGGTRRFHFRMVADVEE</sequence>
<protein>
    <recommendedName>
        <fullName evidence="3">Lipoprotein</fullName>
    </recommendedName>
</protein>
<dbReference type="RefSeq" id="WP_272086314.1">
    <property type="nucleotide sequence ID" value="NZ_JAQNDL010000001.1"/>
</dbReference>